<proteinExistence type="predicted"/>
<keyword evidence="2" id="KW-1185">Reference proteome</keyword>
<accession>A0ABV5WIP3</accession>
<evidence type="ECO:0000313" key="2">
    <source>
        <dbReference type="Proteomes" id="UP001589609"/>
    </source>
</evidence>
<organism evidence="1 2">
    <name type="scientific">Ectobacillus funiculus</name>
    <dbReference type="NCBI Taxonomy" id="137993"/>
    <lineage>
        <taxon>Bacteria</taxon>
        <taxon>Bacillati</taxon>
        <taxon>Bacillota</taxon>
        <taxon>Bacilli</taxon>
        <taxon>Bacillales</taxon>
        <taxon>Bacillaceae</taxon>
        <taxon>Ectobacillus</taxon>
    </lineage>
</organism>
<gene>
    <name evidence="1" type="ORF">ACFFMS_19085</name>
</gene>
<sequence length="113" mass="13295">MAKGIFIIIAVYGNEHRSVGDRYADVATILRRTYFTALFMQDHPEVIKWIEYRSARRSDIFREEILEIKLGWRPMSTTLKKEQHPQNMQDFMQKAGRLVKGWGSQKPRRLGIA</sequence>
<reference evidence="1 2" key="1">
    <citation type="submission" date="2024-09" db="EMBL/GenBank/DDBJ databases">
        <authorList>
            <person name="Sun Q."/>
            <person name="Mori K."/>
        </authorList>
    </citation>
    <scope>NUCLEOTIDE SEQUENCE [LARGE SCALE GENOMIC DNA]</scope>
    <source>
        <strain evidence="1 2">JCM 11201</strain>
    </source>
</reference>
<dbReference type="Proteomes" id="UP001589609">
    <property type="component" value="Unassembled WGS sequence"/>
</dbReference>
<name>A0ABV5WIP3_9BACI</name>
<comment type="caution">
    <text evidence="1">The sequence shown here is derived from an EMBL/GenBank/DDBJ whole genome shotgun (WGS) entry which is preliminary data.</text>
</comment>
<dbReference type="RefSeq" id="WP_379950747.1">
    <property type="nucleotide sequence ID" value="NZ_JBHMAF010000149.1"/>
</dbReference>
<dbReference type="EMBL" id="JBHMAF010000149">
    <property type="protein sequence ID" value="MFB9760434.1"/>
    <property type="molecule type" value="Genomic_DNA"/>
</dbReference>
<evidence type="ECO:0000313" key="1">
    <source>
        <dbReference type="EMBL" id="MFB9760434.1"/>
    </source>
</evidence>
<protein>
    <submittedName>
        <fullName evidence="1">Uncharacterized protein</fullName>
    </submittedName>
</protein>